<dbReference type="SUPFAM" id="SSF52047">
    <property type="entry name" value="RNI-like"/>
    <property type="match status" value="1"/>
</dbReference>
<dbReference type="AlphaFoldDB" id="A0A8S0RCN3"/>
<dbReference type="EMBL" id="CACTIH010002513">
    <property type="protein sequence ID" value="CAA2976695.1"/>
    <property type="molecule type" value="Genomic_DNA"/>
</dbReference>
<keyword evidence="2" id="KW-1185">Reference proteome</keyword>
<dbReference type="Proteomes" id="UP000594638">
    <property type="component" value="Unassembled WGS sequence"/>
</dbReference>
<evidence type="ECO:0000313" key="1">
    <source>
        <dbReference type="EMBL" id="CAA2976695.1"/>
    </source>
</evidence>
<protein>
    <submittedName>
        <fullName evidence="1">Uncharacterized protein</fullName>
    </submittedName>
</protein>
<proteinExistence type="predicted"/>
<sequence>MLDKLPFDIFESILQPDVDWNWDMLDGREAWGLAINLTDLACLARTSKALYHAANPFLYQIFDTRAVMDRRLLRSLQNNPGLGTHVKWLALAIEGLALVGTFSWEEDERFEHRLRCQKLYHNLKIAAYCPNVIHLGVFVAHRTVELMEFKDRPWVRLSEDWPPASTFLFLPFLPTLQSMEIAFPDQGAYTYFDFIEDGGMVINHQALAPLFLLTSDLRNLTLRYTPASHLPLESTWHHWSQLKSCHIILPDTHEKISKKYLLMGRNLSQFTASSLANVQRLFLQAPDYNADDMSKFLECLCPNLLHLDLPWVKLTLEQWQVVLNLMPALQTITTSGKDFDGQAELVLKAIVMNKSSALRKIDLSYSNWMRSRLIVFTLTPLKF</sequence>
<dbReference type="Gramene" id="OE9A038504T1">
    <property type="protein sequence ID" value="OE9A038504C1"/>
    <property type="gene ID" value="OE9A038504"/>
</dbReference>
<reference evidence="1 2" key="1">
    <citation type="submission" date="2019-12" db="EMBL/GenBank/DDBJ databases">
        <authorList>
            <person name="Alioto T."/>
            <person name="Alioto T."/>
            <person name="Gomez Garrido J."/>
        </authorList>
    </citation>
    <scope>NUCLEOTIDE SEQUENCE [LARGE SCALE GENOMIC DNA]</scope>
</reference>
<gene>
    <name evidence="1" type="ORF">OLEA9_A038504</name>
</gene>
<accession>A0A8S0RCN3</accession>
<evidence type="ECO:0000313" key="2">
    <source>
        <dbReference type="Proteomes" id="UP000594638"/>
    </source>
</evidence>
<organism evidence="1 2">
    <name type="scientific">Olea europaea subsp. europaea</name>
    <dbReference type="NCBI Taxonomy" id="158383"/>
    <lineage>
        <taxon>Eukaryota</taxon>
        <taxon>Viridiplantae</taxon>
        <taxon>Streptophyta</taxon>
        <taxon>Embryophyta</taxon>
        <taxon>Tracheophyta</taxon>
        <taxon>Spermatophyta</taxon>
        <taxon>Magnoliopsida</taxon>
        <taxon>eudicotyledons</taxon>
        <taxon>Gunneridae</taxon>
        <taxon>Pentapetalae</taxon>
        <taxon>asterids</taxon>
        <taxon>lamiids</taxon>
        <taxon>Lamiales</taxon>
        <taxon>Oleaceae</taxon>
        <taxon>Oleeae</taxon>
        <taxon>Olea</taxon>
    </lineage>
</organism>
<name>A0A8S0RCN3_OLEEU</name>
<dbReference type="InterPro" id="IPR032675">
    <property type="entry name" value="LRR_dom_sf"/>
</dbReference>
<dbReference type="Gene3D" id="3.80.10.10">
    <property type="entry name" value="Ribonuclease Inhibitor"/>
    <property type="match status" value="1"/>
</dbReference>
<comment type="caution">
    <text evidence="1">The sequence shown here is derived from an EMBL/GenBank/DDBJ whole genome shotgun (WGS) entry which is preliminary data.</text>
</comment>